<reference evidence="1 2" key="1">
    <citation type="journal article" date="2022" name="Nat. Ecol. Evol.">
        <title>A masculinizing supergene underlies an exaggerated male reproductive morph in a spider.</title>
        <authorList>
            <person name="Hendrickx F."/>
            <person name="De Corte Z."/>
            <person name="Sonet G."/>
            <person name="Van Belleghem S.M."/>
            <person name="Kostlbacher S."/>
            <person name="Vangestel C."/>
        </authorList>
    </citation>
    <scope>NUCLEOTIDE SEQUENCE [LARGE SCALE GENOMIC DNA]</scope>
    <source>
        <strain evidence="1">W744_W776</strain>
    </source>
</reference>
<dbReference type="InterPro" id="IPR023398">
    <property type="entry name" value="TIF_eIF4e-like"/>
</dbReference>
<evidence type="ECO:0000313" key="1">
    <source>
        <dbReference type="EMBL" id="KAG8181556.1"/>
    </source>
</evidence>
<dbReference type="SUPFAM" id="SSF55418">
    <property type="entry name" value="eIF4e-like"/>
    <property type="match status" value="1"/>
</dbReference>
<protein>
    <submittedName>
        <fullName evidence="1">Uncharacterized protein</fullName>
    </submittedName>
</protein>
<proteinExistence type="predicted"/>
<name>A0AAV6UD36_9ARAC</name>
<sequence>MAHFGRNLKDQSWRIICGRTEADALKYKLFLQLSDDPCPFQNPPYISTKNSLPSAIISCNIIDSRNETKIRESAEFIRKRIDYPFAMFCAEYDRSTRKRKNSFLHTPHGELYRYNDEEFELAYSNQSEVTVERRVLESKASLWPGKLPSYVTDQDYIYLPSTEEGIAKMRDERAGKWMLYTSRSDMARHDGRFLAMVTLFQKGIFVGLKAATAMPNKGQEFQKFGNGFGSRDGVLILCYTANSEDKEDLLKAVQAVRGTIEYDYIIYYKTNSASIEGKFQHEGKRSVNKYMHTVGGGFYEKDEFNRFKLVV</sequence>
<evidence type="ECO:0000313" key="2">
    <source>
        <dbReference type="Proteomes" id="UP000827092"/>
    </source>
</evidence>
<keyword evidence="2" id="KW-1185">Reference proteome</keyword>
<comment type="caution">
    <text evidence="1">The sequence shown here is derived from an EMBL/GenBank/DDBJ whole genome shotgun (WGS) entry which is preliminary data.</text>
</comment>
<dbReference type="Gene3D" id="3.30.760.10">
    <property type="entry name" value="RNA Cap, Translation Initiation Factor Eif4e"/>
    <property type="match status" value="1"/>
</dbReference>
<gene>
    <name evidence="1" type="ORF">JTE90_017307</name>
</gene>
<dbReference type="EMBL" id="JAFNEN010000507">
    <property type="protein sequence ID" value="KAG8181556.1"/>
    <property type="molecule type" value="Genomic_DNA"/>
</dbReference>
<dbReference type="Proteomes" id="UP000827092">
    <property type="component" value="Unassembled WGS sequence"/>
</dbReference>
<accession>A0AAV6UD36</accession>
<dbReference type="AlphaFoldDB" id="A0AAV6UD36"/>
<organism evidence="1 2">
    <name type="scientific">Oedothorax gibbosus</name>
    <dbReference type="NCBI Taxonomy" id="931172"/>
    <lineage>
        <taxon>Eukaryota</taxon>
        <taxon>Metazoa</taxon>
        <taxon>Ecdysozoa</taxon>
        <taxon>Arthropoda</taxon>
        <taxon>Chelicerata</taxon>
        <taxon>Arachnida</taxon>
        <taxon>Araneae</taxon>
        <taxon>Araneomorphae</taxon>
        <taxon>Entelegynae</taxon>
        <taxon>Araneoidea</taxon>
        <taxon>Linyphiidae</taxon>
        <taxon>Erigoninae</taxon>
        <taxon>Oedothorax</taxon>
    </lineage>
</organism>